<sequence>MEEEVTTKMALRGPIDDNALEPILNPVADEAGEGSHDRIENGTPVPTVDISDTDSSDLPKSDTSHGTPVDVKGMPDEQEQFMNEGPLQTQPRWQCILNKRALPDDRFTAFGYDIVDGPAVVKFIKFLTVTYLCFFIAFAFVRWVDWENDEYYTMEQFWKFDSSFVVTDALFFFVVGRLNKQNGVDHLAWILPILVATLYSSGVTRLDFMQHSVSLYEMRCRWPPGLWIFAIIVTVFVVALVYAHIRYIAQQRKLFEKGFEISFCTAFFLVPSIASPFFHFHHWFAGWFGGMHFNLNVWWSRVTMAFLWGFYINGIAVYGRDPILGCEYSLYVSLYQRCSFMRCYVQGIIDGAGNATHPSNYTGIVTPFVPLDWRTCSTD</sequence>
<dbReference type="AlphaFoldDB" id="A0A8J9X7D0"/>
<gene>
    <name evidence="3" type="ORF">PTTT1_LOCUS42228</name>
</gene>
<protein>
    <recommendedName>
        <fullName evidence="4">Transmembrane protein</fullName>
    </recommendedName>
</protein>
<dbReference type="Proteomes" id="UP000836788">
    <property type="component" value="Chromosome 4"/>
</dbReference>
<evidence type="ECO:0000256" key="1">
    <source>
        <dbReference type="SAM" id="MobiDB-lite"/>
    </source>
</evidence>
<feature type="transmembrane region" description="Helical" evidence="2">
    <location>
        <begin position="187"/>
        <end position="206"/>
    </location>
</feature>
<keyword evidence="2" id="KW-0812">Transmembrane</keyword>
<dbReference type="EMBL" id="OU594945">
    <property type="protein sequence ID" value="CAG9289623.1"/>
    <property type="molecule type" value="Genomic_DNA"/>
</dbReference>
<reference evidence="3" key="1">
    <citation type="submission" date="2022-02" db="EMBL/GenBank/DDBJ databases">
        <authorList>
            <person name="Giguere J D."/>
        </authorList>
    </citation>
    <scope>NUCLEOTIDE SEQUENCE</scope>
    <source>
        <strain evidence="3">CCAP 1055/1</strain>
    </source>
</reference>
<feature type="transmembrane region" description="Helical" evidence="2">
    <location>
        <begin position="123"/>
        <end position="144"/>
    </location>
</feature>
<proteinExistence type="predicted"/>
<evidence type="ECO:0000256" key="2">
    <source>
        <dbReference type="SAM" id="Phobius"/>
    </source>
</evidence>
<feature type="region of interest" description="Disordered" evidence="1">
    <location>
        <begin position="1"/>
        <end position="70"/>
    </location>
</feature>
<feature type="transmembrane region" description="Helical" evidence="2">
    <location>
        <begin position="298"/>
        <end position="319"/>
    </location>
</feature>
<name>A0A8J9X7D0_PHATR</name>
<evidence type="ECO:0000313" key="3">
    <source>
        <dbReference type="EMBL" id="CAG9289623.1"/>
    </source>
</evidence>
<evidence type="ECO:0008006" key="4">
    <source>
        <dbReference type="Google" id="ProtNLM"/>
    </source>
</evidence>
<feature type="transmembrane region" description="Helical" evidence="2">
    <location>
        <begin position="226"/>
        <end position="249"/>
    </location>
</feature>
<accession>A0A8J9X7D0</accession>
<organism evidence="3">
    <name type="scientific">Phaeodactylum tricornutum</name>
    <name type="common">Diatom</name>
    <dbReference type="NCBI Taxonomy" id="2850"/>
    <lineage>
        <taxon>Eukaryota</taxon>
        <taxon>Sar</taxon>
        <taxon>Stramenopiles</taxon>
        <taxon>Ochrophyta</taxon>
        <taxon>Bacillariophyta</taxon>
        <taxon>Bacillariophyceae</taxon>
        <taxon>Bacillariophycidae</taxon>
        <taxon>Naviculales</taxon>
        <taxon>Phaeodactylaceae</taxon>
        <taxon>Phaeodactylum</taxon>
    </lineage>
</organism>
<keyword evidence="2" id="KW-1133">Transmembrane helix</keyword>
<feature type="transmembrane region" description="Helical" evidence="2">
    <location>
        <begin position="261"/>
        <end position="278"/>
    </location>
</feature>
<keyword evidence="2" id="KW-0472">Membrane</keyword>
<feature type="transmembrane region" description="Helical" evidence="2">
    <location>
        <begin position="156"/>
        <end position="175"/>
    </location>
</feature>